<evidence type="ECO:0000313" key="3">
    <source>
        <dbReference type="EMBL" id="NYJ35135.1"/>
    </source>
</evidence>
<dbReference type="Pfam" id="PF21831">
    <property type="entry name" value="DUF6891"/>
    <property type="match status" value="1"/>
</dbReference>
<feature type="compositionally biased region" description="Basic and acidic residues" evidence="1">
    <location>
        <begin position="115"/>
        <end position="127"/>
    </location>
</feature>
<dbReference type="AlphaFoldDB" id="A0A7Z0EN18"/>
<organism evidence="3 4">
    <name type="scientific">Nocardiopsis aegyptia</name>
    <dbReference type="NCBI Taxonomy" id="220378"/>
    <lineage>
        <taxon>Bacteria</taxon>
        <taxon>Bacillati</taxon>
        <taxon>Actinomycetota</taxon>
        <taxon>Actinomycetes</taxon>
        <taxon>Streptosporangiales</taxon>
        <taxon>Nocardiopsidaceae</taxon>
        <taxon>Nocardiopsis</taxon>
    </lineage>
</organism>
<feature type="domain" description="DUF6891" evidence="2">
    <location>
        <begin position="6"/>
        <end position="119"/>
    </location>
</feature>
<reference evidence="3 4" key="1">
    <citation type="submission" date="2020-07" db="EMBL/GenBank/DDBJ databases">
        <title>Sequencing the genomes of 1000 actinobacteria strains.</title>
        <authorList>
            <person name="Klenk H.-P."/>
        </authorList>
    </citation>
    <scope>NUCLEOTIDE SEQUENCE [LARGE SCALE GENOMIC DNA]</scope>
    <source>
        <strain evidence="3 4">DSM 44442</strain>
    </source>
</reference>
<accession>A0A7Z0EN18</accession>
<name>A0A7Z0EN18_9ACTN</name>
<dbReference type="RefSeq" id="WP_179824114.1">
    <property type="nucleotide sequence ID" value="NZ_JACCFS010000001.1"/>
</dbReference>
<evidence type="ECO:0000259" key="2">
    <source>
        <dbReference type="Pfam" id="PF21831"/>
    </source>
</evidence>
<evidence type="ECO:0000256" key="1">
    <source>
        <dbReference type="SAM" id="MobiDB-lite"/>
    </source>
</evidence>
<protein>
    <recommendedName>
        <fullName evidence="2">DUF6891 domain-containing protein</fullName>
    </recommendedName>
</protein>
<sequence>MTSPAAAERLSRAFRSLDTAGVIAREDFGWGRGDGPTLMYDEREKHAPEARGFVHDAVDRGPGLLFYGVFTDQPRQDPEEQAAIGREVVEALRARGLEPSWDGSPRQAIELTESAWERRDPSERADGGTEAPALRVSFQDTRLDHGGLRGLPGEGVLVHDRSWRELMYRLSPATNSWMSFVSPDRKCVQMAWEHGPRLRVEVPYAAERATRFLHLPLDQAEQVVAALADEGRLALDRFGEPEVEPWSV</sequence>
<evidence type="ECO:0000313" key="4">
    <source>
        <dbReference type="Proteomes" id="UP000572051"/>
    </source>
</evidence>
<comment type="caution">
    <text evidence="3">The sequence shown here is derived from an EMBL/GenBank/DDBJ whole genome shotgun (WGS) entry which is preliminary data.</text>
</comment>
<gene>
    <name evidence="3" type="ORF">HNR10_003016</name>
</gene>
<dbReference type="EMBL" id="JACCFS010000001">
    <property type="protein sequence ID" value="NYJ35135.1"/>
    <property type="molecule type" value="Genomic_DNA"/>
</dbReference>
<feature type="region of interest" description="Disordered" evidence="1">
    <location>
        <begin position="113"/>
        <end position="132"/>
    </location>
</feature>
<dbReference type="Proteomes" id="UP000572051">
    <property type="component" value="Unassembled WGS sequence"/>
</dbReference>
<dbReference type="InterPro" id="IPR054186">
    <property type="entry name" value="DUF6891"/>
</dbReference>
<keyword evidence="4" id="KW-1185">Reference proteome</keyword>
<proteinExistence type="predicted"/>